<dbReference type="OMA" id="EMRNVMH"/>
<feature type="domain" description="EF-hand" evidence="3">
    <location>
        <begin position="84"/>
        <end position="119"/>
    </location>
</feature>
<organism evidence="4 5">
    <name type="scientific">Drosophila navojoa</name>
    <name type="common">Fruit fly</name>
    <dbReference type="NCBI Taxonomy" id="7232"/>
    <lineage>
        <taxon>Eukaryota</taxon>
        <taxon>Metazoa</taxon>
        <taxon>Ecdysozoa</taxon>
        <taxon>Arthropoda</taxon>
        <taxon>Hexapoda</taxon>
        <taxon>Insecta</taxon>
        <taxon>Pterygota</taxon>
        <taxon>Neoptera</taxon>
        <taxon>Endopterygota</taxon>
        <taxon>Diptera</taxon>
        <taxon>Brachycera</taxon>
        <taxon>Muscomorpha</taxon>
        <taxon>Ephydroidea</taxon>
        <taxon>Drosophilidae</taxon>
        <taxon>Drosophila</taxon>
    </lineage>
</organism>
<comment type="caution">
    <text evidence="4">The sequence shown here is derived from an EMBL/GenBank/DDBJ whole genome shotgun (WGS) entry which is preliminary data.</text>
</comment>
<reference evidence="4 5" key="1">
    <citation type="journal article" date="2019" name="J. Hered.">
        <title>An Improved Genome Assembly for Drosophila navojoa, the Basal Species in the mojavensis Cluster.</title>
        <authorList>
            <person name="Vanderlinde T."/>
            <person name="Dupim E.G."/>
            <person name="Nazario-Yepiz N.O."/>
            <person name="Carvalho A.B."/>
        </authorList>
    </citation>
    <scope>NUCLEOTIDE SEQUENCE [LARGE SCALE GENOMIC DNA]</scope>
    <source>
        <strain evidence="4">Navoj_Jal97</strain>
        <tissue evidence="4">Whole organism</tissue>
    </source>
</reference>
<evidence type="ECO:0000256" key="2">
    <source>
        <dbReference type="ARBA" id="ARBA00022837"/>
    </source>
</evidence>
<feature type="domain" description="EF-hand" evidence="3">
    <location>
        <begin position="47"/>
        <end position="82"/>
    </location>
</feature>
<dbReference type="EMBL" id="LSRL02000028">
    <property type="protein sequence ID" value="TDG48953.1"/>
    <property type="molecule type" value="Genomic_DNA"/>
</dbReference>
<proteinExistence type="predicted"/>
<evidence type="ECO:0000259" key="3">
    <source>
        <dbReference type="PROSITE" id="PS50222"/>
    </source>
</evidence>
<dbReference type="FunFam" id="1.10.238.10:FF:000001">
    <property type="entry name" value="Calmodulin 1"/>
    <property type="match status" value="1"/>
</dbReference>
<dbReference type="Proteomes" id="UP000295192">
    <property type="component" value="Unassembled WGS sequence"/>
</dbReference>
<name>A0A484BJH6_DRONA</name>
<accession>A0A484BJH6</accession>
<dbReference type="InterPro" id="IPR011992">
    <property type="entry name" value="EF-hand-dom_pair"/>
</dbReference>
<feature type="domain" description="EF-hand" evidence="3">
    <location>
        <begin position="120"/>
        <end position="151"/>
    </location>
</feature>
<dbReference type="Gene3D" id="1.10.238.10">
    <property type="entry name" value="EF-hand"/>
    <property type="match status" value="2"/>
</dbReference>
<dbReference type="InterPro" id="IPR018247">
    <property type="entry name" value="EF_Hand_1_Ca_BS"/>
</dbReference>
<dbReference type="Pfam" id="PF13499">
    <property type="entry name" value="EF-hand_7"/>
    <property type="match status" value="2"/>
</dbReference>
<dbReference type="STRING" id="7232.A0A484BJH6"/>
<gene>
    <name evidence="4" type="ORF">AWZ03_004637</name>
</gene>
<dbReference type="InterPro" id="IPR002048">
    <property type="entry name" value="EF_hand_dom"/>
</dbReference>
<dbReference type="CDD" id="cd00051">
    <property type="entry name" value="EFh"/>
    <property type="match status" value="2"/>
</dbReference>
<protein>
    <recommendedName>
        <fullName evidence="3">EF-hand domain-containing protein</fullName>
    </recommendedName>
</protein>
<sequence>MEAPAFALNEDQMNEVREAFGTYDPNNTGKIKGKQMGLAMRMLGYCPTEAELYDLIDEIDMDGDGEIEFMEFVMMITKRMEGLTKIENLRVIFKLFDRDDDGFICANEMRNVMHNLGERCSEEEFNEMMKEVDADNDGKLSFQDFVNAVRN</sequence>
<dbReference type="PANTHER" id="PTHR23048:SF0">
    <property type="entry name" value="CALMODULIN LIKE 3"/>
    <property type="match status" value="1"/>
</dbReference>
<keyword evidence="5" id="KW-1185">Reference proteome</keyword>
<dbReference type="InterPro" id="IPR050230">
    <property type="entry name" value="CALM/Myosin/TropC-like"/>
</dbReference>
<dbReference type="OrthoDB" id="26525at2759"/>
<dbReference type="PROSITE" id="PS50222">
    <property type="entry name" value="EF_HAND_2"/>
    <property type="match status" value="4"/>
</dbReference>
<dbReference type="AlphaFoldDB" id="A0A484BJH6"/>
<feature type="domain" description="EF-hand" evidence="3">
    <location>
        <begin position="11"/>
        <end position="46"/>
    </location>
</feature>
<dbReference type="SMART" id="SM00054">
    <property type="entry name" value="EFh"/>
    <property type="match status" value="4"/>
</dbReference>
<evidence type="ECO:0000256" key="1">
    <source>
        <dbReference type="ARBA" id="ARBA00022737"/>
    </source>
</evidence>
<evidence type="ECO:0000313" key="4">
    <source>
        <dbReference type="EMBL" id="TDG48953.1"/>
    </source>
</evidence>
<keyword evidence="2" id="KW-0106">Calcium</keyword>
<keyword evidence="1" id="KW-0677">Repeat</keyword>
<dbReference type="PROSITE" id="PS00018">
    <property type="entry name" value="EF_HAND_1"/>
    <property type="match status" value="3"/>
</dbReference>
<dbReference type="GO" id="GO:0016460">
    <property type="term" value="C:myosin II complex"/>
    <property type="evidence" value="ECO:0007669"/>
    <property type="project" value="TreeGrafter"/>
</dbReference>
<dbReference type="SUPFAM" id="SSF47473">
    <property type="entry name" value="EF-hand"/>
    <property type="match status" value="1"/>
</dbReference>
<dbReference type="GO" id="GO:0005509">
    <property type="term" value="F:calcium ion binding"/>
    <property type="evidence" value="ECO:0007669"/>
    <property type="project" value="InterPro"/>
</dbReference>
<dbReference type="PANTHER" id="PTHR23048">
    <property type="entry name" value="MYOSIN LIGHT CHAIN 1, 3"/>
    <property type="match status" value="1"/>
</dbReference>
<dbReference type="KEGG" id="dnv:108653545"/>
<evidence type="ECO:0000313" key="5">
    <source>
        <dbReference type="Proteomes" id="UP000295192"/>
    </source>
</evidence>